<evidence type="ECO:0000313" key="2">
    <source>
        <dbReference type="EMBL" id="EAV40444.1"/>
    </source>
</evidence>
<comment type="caution">
    <text evidence="2">The sequence shown here is derived from an EMBL/GenBank/DDBJ whole genome shotgun (WGS) entry which is preliminary data.</text>
</comment>
<proteinExistence type="predicted"/>
<organism evidence="2 3">
    <name type="scientific">Roseibium aggregatum (strain ATCC 25650 / DSM 13394 / JCM 20685 / NBRC 16684 / NCIMB 2208 / IAM 12614 / B1)</name>
    <name type="common">Stappia aggregata</name>
    <dbReference type="NCBI Taxonomy" id="384765"/>
    <lineage>
        <taxon>Bacteria</taxon>
        <taxon>Pseudomonadati</taxon>
        <taxon>Pseudomonadota</taxon>
        <taxon>Alphaproteobacteria</taxon>
        <taxon>Hyphomicrobiales</taxon>
        <taxon>Stappiaceae</taxon>
        <taxon>Roseibium</taxon>
    </lineage>
</organism>
<evidence type="ECO:0000256" key="1">
    <source>
        <dbReference type="SAM" id="MobiDB-lite"/>
    </source>
</evidence>
<dbReference type="AlphaFoldDB" id="A0P391"/>
<feature type="region of interest" description="Disordered" evidence="1">
    <location>
        <begin position="1"/>
        <end position="124"/>
    </location>
</feature>
<evidence type="ECO:0000313" key="3">
    <source>
        <dbReference type="Proteomes" id="UP000004848"/>
    </source>
</evidence>
<feature type="compositionally biased region" description="Basic and acidic residues" evidence="1">
    <location>
        <begin position="71"/>
        <end position="104"/>
    </location>
</feature>
<name>A0P391_ROSAI</name>
<sequence length="124" mass="13779">MNERNRVLQPAGSSGQTLVDLISGNHPSHVGGIQENRLFQRRPGQQVRSQIGGGSGKPALPSGRIRQAYHQAEENRVGWPDRSEKAYRSRQNTKEADQENDKAQQQRYAEVEPCDAVQDTTLSA</sequence>
<gene>
    <name evidence="2" type="ORF">SIAM614_05231</name>
</gene>
<protein>
    <submittedName>
        <fullName evidence="2">Uncharacterized protein</fullName>
    </submittedName>
</protein>
<dbReference type="Proteomes" id="UP000004848">
    <property type="component" value="Unassembled WGS sequence"/>
</dbReference>
<reference evidence="2 3" key="1">
    <citation type="submission" date="2006-05" db="EMBL/GenBank/DDBJ databases">
        <authorList>
            <person name="King G."/>
            <person name="Ferriera S."/>
            <person name="Johnson J."/>
            <person name="Kravitz S."/>
            <person name="Beeson K."/>
            <person name="Sutton G."/>
            <person name="Rogers Y.-H."/>
            <person name="Friedman R."/>
            <person name="Frazier M."/>
            <person name="Venter J.C."/>
        </authorList>
    </citation>
    <scope>NUCLEOTIDE SEQUENCE [LARGE SCALE GENOMIC DNA]</scope>
    <source>
        <strain evidence="3">ATCC 25650 / DSM 13394 / JCM 20685 / NBRC 16684 / NCIMB 2208 / IAM 12614 / B1</strain>
    </source>
</reference>
<accession>A0P391</accession>
<dbReference type="EMBL" id="AAUW01000030">
    <property type="protein sequence ID" value="EAV40444.1"/>
    <property type="molecule type" value="Genomic_DNA"/>
</dbReference>